<name>X0ZGZ5_9ZZZZ</name>
<evidence type="ECO:0000256" key="2">
    <source>
        <dbReference type="ARBA" id="ARBA00022448"/>
    </source>
</evidence>
<dbReference type="PANTHER" id="PTHR42734">
    <property type="entry name" value="METAL TRANSPORT SYSTEM ATP-BINDING PROTEIN TM_0124-RELATED"/>
    <property type="match status" value="1"/>
</dbReference>
<organism evidence="4">
    <name type="scientific">marine sediment metagenome</name>
    <dbReference type="NCBI Taxonomy" id="412755"/>
    <lineage>
        <taxon>unclassified sequences</taxon>
        <taxon>metagenomes</taxon>
        <taxon>ecological metagenomes</taxon>
    </lineage>
</organism>
<proteinExistence type="inferred from homology"/>
<evidence type="ECO:0000313" key="4">
    <source>
        <dbReference type="EMBL" id="GAG68890.1"/>
    </source>
</evidence>
<feature type="domain" description="ABC transporter" evidence="3">
    <location>
        <begin position="23"/>
        <end position="101"/>
    </location>
</feature>
<dbReference type="EMBL" id="BART01001438">
    <property type="protein sequence ID" value="GAG68890.1"/>
    <property type="molecule type" value="Genomic_DNA"/>
</dbReference>
<dbReference type="Pfam" id="PF00005">
    <property type="entry name" value="ABC_tran"/>
    <property type="match status" value="1"/>
</dbReference>
<reference evidence="4" key="1">
    <citation type="journal article" date="2014" name="Front. Microbiol.">
        <title>High frequency of phylogenetically diverse reductive dehalogenase-homologous genes in deep subseafloor sedimentary metagenomes.</title>
        <authorList>
            <person name="Kawai M."/>
            <person name="Futagami T."/>
            <person name="Toyoda A."/>
            <person name="Takaki Y."/>
            <person name="Nishi S."/>
            <person name="Hori S."/>
            <person name="Arai W."/>
            <person name="Tsubouchi T."/>
            <person name="Morono Y."/>
            <person name="Uchiyama I."/>
            <person name="Ito T."/>
            <person name="Fujiyama A."/>
            <person name="Inagaki F."/>
            <person name="Takami H."/>
        </authorList>
    </citation>
    <scope>NUCLEOTIDE SEQUENCE</scope>
    <source>
        <strain evidence="4">Expedition CK06-06</strain>
    </source>
</reference>
<dbReference type="GO" id="GO:0005524">
    <property type="term" value="F:ATP binding"/>
    <property type="evidence" value="ECO:0007669"/>
    <property type="project" value="InterPro"/>
</dbReference>
<dbReference type="SUPFAM" id="SSF52540">
    <property type="entry name" value="P-loop containing nucleoside triphosphate hydrolases"/>
    <property type="match status" value="1"/>
</dbReference>
<evidence type="ECO:0000256" key="1">
    <source>
        <dbReference type="ARBA" id="ARBA00005417"/>
    </source>
</evidence>
<dbReference type="InterPro" id="IPR027417">
    <property type="entry name" value="P-loop_NTPase"/>
</dbReference>
<sequence length="147" mass="16373">MSGKRNMLTVKNLDFSYNSRKVLDNISFNVEKEDFISILGPNGSGKSTLVNLISKVLIGYEGKIEVGGRDIKELNPKDIAKIVAVVPQYTNSGFSFTVAEMVMMGRHPYISRFGMECIRDFQHLGSIKICIQSIYNSAGYRITPAVE</sequence>
<dbReference type="AlphaFoldDB" id="X0ZGZ5"/>
<dbReference type="PANTHER" id="PTHR42734:SF6">
    <property type="entry name" value="MOLYBDATE IMPORT ATP-BINDING PROTEIN MOLC"/>
    <property type="match status" value="1"/>
</dbReference>
<protein>
    <recommendedName>
        <fullName evidence="3">ABC transporter domain-containing protein</fullName>
    </recommendedName>
</protein>
<evidence type="ECO:0000259" key="3">
    <source>
        <dbReference type="Pfam" id="PF00005"/>
    </source>
</evidence>
<keyword evidence="2" id="KW-0813">Transport</keyword>
<accession>X0ZGZ5</accession>
<dbReference type="Gene3D" id="3.40.50.300">
    <property type="entry name" value="P-loop containing nucleotide triphosphate hydrolases"/>
    <property type="match status" value="1"/>
</dbReference>
<comment type="similarity">
    <text evidence="1">Belongs to the ABC transporter superfamily.</text>
</comment>
<dbReference type="InterPro" id="IPR050153">
    <property type="entry name" value="Metal_Ion_Import_ABC"/>
</dbReference>
<dbReference type="InterPro" id="IPR003439">
    <property type="entry name" value="ABC_transporter-like_ATP-bd"/>
</dbReference>
<comment type="caution">
    <text evidence="4">The sequence shown here is derived from an EMBL/GenBank/DDBJ whole genome shotgun (WGS) entry which is preliminary data.</text>
</comment>
<dbReference type="GO" id="GO:0016887">
    <property type="term" value="F:ATP hydrolysis activity"/>
    <property type="evidence" value="ECO:0007669"/>
    <property type="project" value="InterPro"/>
</dbReference>
<gene>
    <name evidence="4" type="ORF">S01H4_05083</name>
</gene>